<dbReference type="Pfam" id="PF11051">
    <property type="entry name" value="Mannosyl_trans3"/>
    <property type="match status" value="1"/>
</dbReference>
<keyword evidence="12" id="KW-1185">Reference proteome</keyword>
<evidence type="ECO:0000313" key="11">
    <source>
        <dbReference type="EMBL" id="KAJ6044560.1"/>
    </source>
</evidence>
<evidence type="ECO:0000256" key="8">
    <source>
        <dbReference type="ARBA" id="ARBA00023136"/>
    </source>
</evidence>
<dbReference type="AlphaFoldDB" id="A0AAD6NB14"/>
<gene>
    <name evidence="11" type="ORF">N7460_005915</name>
</gene>
<evidence type="ECO:0000256" key="4">
    <source>
        <dbReference type="ARBA" id="ARBA00022679"/>
    </source>
</evidence>
<evidence type="ECO:0000256" key="7">
    <source>
        <dbReference type="ARBA" id="ARBA00022989"/>
    </source>
</evidence>
<evidence type="ECO:0000256" key="5">
    <source>
        <dbReference type="ARBA" id="ARBA00022692"/>
    </source>
</evidence>
<feature type="region of interest" description="Disordered" evidence="10">
    <location>
        <begin position="449"/>
        <end position="473"/>
    </location>
</feature>
<dbReference type="SUPFAM" id="SSF53448">
    <property type="entry name" value="Nucleotide-diphospho-sugar transferases"/>
    <property type="match status" value="1"/>
</dbReference>
<name>A0AAD6NB14_PENCN</name>
<dbReference type="EMBL" id="JAQJZL010000004">
    <property type="protein sequence ID" value="KAJ6044560.1"/>
    <property type="molecule type" value="Genomic_DNA"/>
</dbReference>
<dbReference type="PANTHER" id="PTHR31392:SF1">
    <property type="entry name" value="ALPHA-1,3-MANNOSYLTRANSFERASE MNN1-RELATED"/>
    <property type="match status" value="1"/>
</dbReference>
<evidence type="ECO:0000256" key="3">
    <source>
        <dbReference type="ARBA" id="ARBA00022676"/>
    </source>
</evidence>
<sequence>IWTTLLSLSQGIIGTMGHFAIKENQGRPKRYYNRVVGTQLILIVFSIWLCYKTVLSWNASSNTPHHQETTPEPNQDNQFTLIEHLSRIIYLLPDEEETKALLTPIQTTGEQRLHDYALRTRQYKTLLEAWEDLHILNNPTTKEQDPTINTALPQTLLTRPSISQTLQTTPSSLLHTYESYHSTLTRLQSLLFPWTSPYYPSHLHHRHSLHHPPHSQQRRGLVFSAGTHQLPSLLTTIPALRNLGCTLPIEIMYLGNEDLSPEARASLEALPGVITRDIRLLVSDAGWELKGWAGKPFAVLLSSFREVIFIDADAVFLVDPSVLFEDGDYKRTGALFFRDRLIMPESKRAWLGSILPKPVSGLVRASTLWSGDSGNMQESGVLVIDTWRHFLALNFVCRMNGPDRDGDGWGVRGVYDMLFGDKETFWLGWELVGDTDYAFHNGSVGTMGSVQSNGPTRMRDSQESTPVHSGSVEVPLPRREQAVLNTRPKEYTICAPQLLHLDYSGRPLWFNGWLLQNKFAEAGSEQPGKFEAFVHEERGDGKDGSSWEIHPSNVCCLTAKKVSKFAEGELKVLKMVVGIGRRVGAFGGN</sequence>
<evidence type="ECO:0000313" key="12">
    <source>
        <dbReference type="Proteomes" id="UP001219568"/>
    </source>
</evidence>
<keyword evidence="4" id="KW-0808">Transferase</keyword>
<dbReference type="GO" id="GO:0006493">
    <property type="term" value="P:protein O-linked glycosylation"/>
    <property type="evidence" value="ECO:0007669"/>
    <property type="project" value="TreeGrafter"/>
</dbReference>
<proteinExistence type="inferred from homology"/>
<dbReference type="GO" id="GO:0000033">
    <property type="term" value="F:alpha-1,3-mannosyltransferase activity"/>
    <property type="evidence" value="ECO:0007669"/>
    <property type="project" value="TreeGrafter"/>
</dbReference>
<protein>
    <recommendedName>
        <fullName evidence="13">Alpha-1,3-mannosyltransferase</fullName>
    </recommendedName>
</protein>
<feature type="non-terminal residue" evidence="11">
    <location>
        <position position="1"/>
    </location>
</feature>
<dbReference type="InterPro" id="IPR029044">
    <property type="entry name" value="Nucleotide-diphossugar_trans"/>
</dbReference>
<evidence type="ECO:0000256" key="2">
    <source>
        <dbReference type="ARBA" id="ARBA00009105"/>
    </source>
</evidence>
<accession>A0AAD6NB14</accession>
<keyword evidence="7" id="KW-1133">Transmembrane helix</keyword>
<evidence type="ECO:0000256" key="1">
    <source>
        <dbReference type="ARBA" id="ARBA00004606"/>
    </source>
</evidence>
<evidence type="ECO:0000256" key="6">
    <source>
        <dbReference type="ARBA" id="ARBA00022968"/>
    </source>
</evidence>
<comment type="subcellular location">
    <subcellularLocation>
        <location evidence="1">Membrane</location>
        <topology evidence="1">Single-pass type II membrane protein</topology>
    </subcellularLocation>
</comment>
<dbReference type="PANTHER" id="PTHR31392">
    <property type="entry name" value="ALPHA-1,3-MANNOSYLTRANSFERASE MNN1-RELATED"/>
    <property type="match status" value="1"/>
</dbReference>
<dbReference type="Proteomes" id="UP001219568">
    <property type="component" value="Unassembled WGS sequence"/>
</dbReference>
<keyword evidence="8" id="KW-0472">Membrane</keyword>
<reference evidence="11" key="2">
    <citation type="submission" date="2023-01" db="EMBL/GenBank/DDBJ databases">
        <authorList>
            <person name="Petersen C."/>
        </authorList>
    </citation>
    <scope>NUCLEOTIDE SEQUENCE</scope>
    <source>
        <strain evidence="11">IBT 15450</strain>
    </source>
</reference>
<reference evidence="11" key="1">
    <citation type="journal article" date="2023" name="IMA Fungus">
        <title>Comparative genomic study of the Penicillium genus elucidates a diverse pangenome and 15 lateral gene transfer events.</title>
        <authorList>
            <person name="Petersen C."/>
            <person name="Sorensen T."/>
            <person name="Nielsen M.R."/>
            <person name="Sondergaard T.E."/>
            <person name="Sorensen J.L."/>
            <person name="Fitzpatrick D.A."/>
            <person name="Frisvad J.C."/>
            <person name="Nielsen K.L."/>
        </authorList>
    </citation>
    <scope>NUCLEOTIDE SEQUENCE</scope>
    <source>
        <strain evidence="11">IBT 15450</strain>
    </source>
</reference>
<evidence type="ECO:0000256" key="10">
    <source>
        <dbReference type="SAM" id="MobiDB-lite"/>
    </source>
</evidence>
<dbReference type="GO" id="GO:0005794">
    <property type="term" value="C:Golgi apparatus"/>
    <property type="evidence" value="ECO:0007669"/>
    <property type="project" value="TreeGrafter"/>
</dbReference>
<keyword evidence="6" id="KW-0735">Signal-anchor</keyword>
<evidence type="ECO:0000256" key="9">
    <source>
        <dbReference type="ARBA" id="ARBA00023180"/>
    </source>
</evidence>
<comment type="similarity">
    <text evidence="2">Belongs to the MNN1/MNT family.</text>
</comment>
<keyword evidence="9" id="KW-0325">Glycoprotein</keyword>
<evidence type="ECO:0008006" key="13">
    <source>
        <dbReference type="Google" id="ProtNLM"/>
    </source>
</evidence>
<organism evidence="11 12">
    <name type="scientific">Penicillium canescens</name>
    <dbReference type="NCBI Taxonomy" id="5083"/>
    <lineage>
        <taxon>Eukaryota</taxon>
        <taxon>Fungi</taxon>
        <taxon>Dikarya</taxon>
        <taxon>Ascomycota</taxon>
        <taxon>Pezizomycotina</taxon>
        <taxon>Eurotiomycetes</taxon>
        <taxon>Eurotiomycetidae</taxon>
        <taxon>Eurotiales</taxon>
        <taxon>Aspergillaceae</taxon>
        <taxon>Penicillium</taxon>
    </lineage>
</organism>
<keyword evidence="3" id="KW-0328">Glycosyltransferase</keyword>
<dbReference type="InterPro" id="IPR022751">
    <property type="entry name" value="Alpha_mannosyltransferase"/>
</dbReference>
<keyword evidence="5" id="KW-0812">Transmembrane</keyword>
<comment type="caution">
    <text evidence="11">The sequence shown here is derived from an EMBL/GenBank/DDBJ whole genome shotgun (WGS) entry which is preliminary data.</text>
</comment>
<dbReference type="GO" id="GO:0016020">
    <property type="term" value="C:membrane"/>
    <property type="evidence" value="ECO:0007669"/>
    <property type="project" value="UniProtKB-SubCell"/>
</dbReference>